<evidence type="ECO:0000256" key="3">
    <source>
        <dbReference type="ARBA" id="ARBA00023237"/>
    </source>
</evidence>
<reference evidence="8 9" key="1">
    <citation type="submission" date="2018-05" db="EMBL/GenBank/DDBJ databases">
        <title>Genomic Encyclopedia of Type Strains, Phase IV (KMG-IV): sequencing the most valuable type-strain genomes for metagenomic binning, comparative biology and taxonomic classification.</title>
        <authorList>
            <person name="Goeker M."/>
        </authorList>
    </citation>
    <scope>NUCLEOTIDE SEQUENCE [LARGE SCALE GENOMIC DNA]</scope>
    <source>
        <strain evidence="8 9">DSM 19792</strain>
    </source>
</reference>
<accession>A0A318JBT2</accession>
<dbReference type="InterPro" id="IPR006665">
    <property type="entry name" value="OmpA-like"/>
</dbReference>
<gene>
    <name evidence="8" type="ORF">DFR42_103455</name>
</gene>
<evidence type="ECO:0000313" key="8">
    <source>
        <dbReference type="EMBL" id="PXX44186.1"/>
    </source>
</evidence>
<comment type="caution">
    <text evidence="8">The sequence shown here is derived from an EMBL/GenBank/DDBJ whole genome shotgun (WGS) entry which is preliminary data.</text>
</comment>
<dbReference type="InterPro" id="IPR036737">
    <property type="entry name" value="OmpA-like_sf"/>
</dbReference>
<evidence type="ECO:0000256" key="1">
    <source>
        <dbReference type="ARBA" id="ARBA00004442"/>
    </source>
</evidence>
<evidence type="ECO:0000256" key="6">
    <source>
        <dbReference type="SAM" id="SignalP"/>
    </source>
</evidence>
<dbReference type="PANTHER" id="PTHR30329:SF21">
    <property type="entry name" value="LIPOPROTEIN YIAD-RELATED"/>
    <property type="match status" value="1"/>
</dbReference>
<keyword evidence="9" id="KW-1185">Reference proteome</keyword>
<feature type="signal peptide" evidence="6">
    <location>
        <begin position="1"/>
        <end position="24"/>
    </location>
</feature>
<feature type="chain" id="PRO_5016423510" evidence="6">
    <location>
        <begin position="25"/>
        <end position="420"/>
    </location>
</feature>
<dbReference type="CDD" id="cd07185">
    <property type="entry name" value="OmpA_C-like"/>
    <property type="match status" value="1"/>
</dbReference>
<dbReference type="EMBL" id="QJKB01000003">
    <property type="protein sequence ID" value="PXX44186.1"/>
    <property type="molecule type" value="Genomic_DNA"/>
</dbReference>
<keyword evidence="2 4" id="KW-0472">Membrane</keyword>
<dbReference type="PROSITE" id="PS51123">
    <property type="entry name" value="OMPA_2"/>
    <property type="match status" value="1"/>
</dbReference>
<dbReference type="SUPFAM" id="SSF103088">
    <property type="entry name" value="OmpA-like"/>
    <property type="match status" value="1"/>
</dbReference>
<organism evidence="8 9">
    <name type="scientific">Undibacterium pigrum</name>
    <dbReference type="NCBI Taxonomy" id="401470"/>
    <lineage>
        <taxon>Bacteria</taxon>
        <taxon>Pseudomonadati</taxon>
        <taxon>Pseudomonadota</taxon>
        <taxon>Betaproteobacteria</taxon>
        <taxon>Burkholderiales</taxon>
        <taxon>Oxalobacteraceae</taxon>
        <taxon>Undibacterium</taxon>
    </lineage>
</organism>
<dbReference type="PANTHER" id="PTHR30329">
    <property type="entry name" value="STATOR ELEMENT OF FLAGELLAR MOTOR COMPLEX"/>
    <property type="match status" value="1"/>
</dbReference>
<protein>
    <submittedName>
        <fullName evidence="8">OmpA family protein</fullName>
    </submittedName>
</protein>
<feature type="domain" description="OmpA-like" evidence="7">
    <location>
        <begin position="302"/>
        <end position="419"/>
    </location>
</feature>
<evidence type="ECO:0000256" key="2">
    <source>
        <dbReference type="ARBA" id="ARBA00023136"/>
    </source>
</evidence>
<sequence>MPKFFKFPILLLVIACLQASPAWADLGFPDYLKLPPQIIVNPDQALQAENVAEAEFLVDAAGTSKLFKGKRFARWMTYKPAAGEPALGYYNGSEARIYNAMQATLGKSGWQTVRADDNKARWTMRYQAGGKQAWAEVKMDAPQAQVWVELIESADAGAAFSIPKPGKQPEKFSAKDDIPYLPPWPGSKRTGEGHGNEPLDVAEPGKSQEPQLVGQAVEIRNYQGPGTLSKLQFIGEYREALIKNGWTVIFPASAAAVRDYGMLVAHYTQDGRDIWARLTYEFTASLTISTTDAGKTDLGSAFAKDCHVPLYGVLFDFNKATLKPESDSVLGKVAALLKTDASIKAEVEGHTDNVGGDDYNLKLSDARAASVRNWLVQHGIDAARLTSKGYGKSRPVADNATDSGRARNRRVELAKLGCRR</sequence>
<dbReference type="RefSeq" id="WP_110255423.1">
    <property type="nucleotide sequence ID" value="NZ_QJKB01000003.1"/>
</dbReference>
<dbReference type="Proteomes" id="UP000247792">
    <property type="component" value="Unassembled WGS sequence"/>
</dbReference>
<dbReference type="Gene3D" id="3.30.1330.60">
    <property type="entry name" value="OmpA-like domain"/>
    <property type="match status" value="1"/>
</dbReference>
<keyword evidence="3" id="KW-0998">Cell outer membrane</keyword>
<dbReference type="Pfam" id="PF00691">
    <property type="entry name" value="OmpA"/>
    <property type="match status" value="1"/>
</dbReference>
<dbReference type="PRINTS" id="PR01021">
    <property type="entry name" value="OMPADOMAIN"/>
</dbReference>
<dbReference type="InterPro" id="IPR006664">
    <property type="entry name" value="OMP_bac"/>
</dbReference>
<evidence type="ECO:0000313" key="9">
    <source>
        <dbReference type="Proteomes" id="UP000247792"/>
    </source>
</evidence>
<dbReference type="OrthoDB" id="345640at2"/>
<name>A0A318JBT2_9BURK</name>
<evidence type="ECO:0000259" key="7">
    <source>
        <dbReference type="PROSITE" id="PS51123"/>
    </source>
</evidence>
<proteinExistence type="predicted"/>
<comment type="subcellular location">
    <subcellularLocation>
        <location evidence="1">Cell outer membrane</location>
    </subcellularLocation>
</comment>
<dbReference type="InterPro" id="IPR050330">
    <property type="entry name" value="Bact_OuterMem_StrucFunc"/>
</dbReference>
<evidence type="ECO:0000256" key="4">
    <source>
        <dbReference type="PROSITE-ProRule" id="PRU00473"/>
    </source>
</evidence>
<evidence type="ECO:0000256" key="5">
    <source>
        <dbReference type="SAM" id="MobiDB-lite"/>
    </source>
</evidence>
<dbReference type="AlphaFoldDB" id="A0A318JBT2"/>
<keyword evidence="6" id="KW-0732">Signal</keyword>
<dbReference type="GO" id="GO:0009279">
    <property type="term" value="C:cell outer membrane"/>
    <property type="evidence" value="ECO:0007669"/>
    <property type="project" value="UniProtKB-SubCell"/>
</dbReference>
<feature type="region of interest" description="Disordered" evidence="5">
    <location>
        <begin position="182"/>
        <end position="206"/>
    </location>
</feature>